<dbReference type="InterPro" id="IPR045028">
    <property type="entry name" value="DinG/Rad3-like"/>
</dbReference>
<keyword evidence="5" id="KW-0479">Metal-binding</keyword>
<feature type="region of interest" description="Disordered" evidence="19">
    <location>
        <begin position="1"/>
        <end position="40"/>
    </location>
</feature>
<dbReference type="InterPro" id="IPR014001">
    <property type="entry name" value="Helicase_ATP-bd"/>
</dbReference>
<evidence type="ECO:0000256" key="17">
    <source>
        <dbReference type="ARBA" id="ARBA00048954"/>
    </source>
</evidence>
<dbReference type="InterPro" id="IPR027417">
    <property type="entry name" value="P-loop_NTPase"/>
</dbReference>
<keyword evidence="10" id="KW-0067">ATP-binding</keyword>
<evidence type="ECO:0000256" key="10">
    <source>
        <dbReference type="ARBA" id="ARBA00022840"/>
    </source>
</evidence>
<comment type="cofactor">
    <cofactor evidence="1">
        <name>[4Fe-4S] cluster</name>
        <dbReference type="ChEBI" id="CHEBI:49883"/>
    </cofactor>
</comment>
<proteinExistence type="inferred from homology"/>
<dbReference type="SMART" id="SM00491">
    <property type="entry name" value="HELICc2"/>
    <property type="match status" value="1"/>
</dbReference>
<dbReference type="Pfam" id="PF13307">
    <property type="entry name" value="Helicase_C_2"/>
    <property type="match status" value="1"/>
</dbReference>
<name>A0A1X2I8Z6_9FUNG</name>
<evidence type="ECO:0000256" key="4">
    <source>
        <dbReference type="ARBA" id="ARBA00022485"/>
    </source>
</evidence>
<keyword evidence="8" id="KW-0378">Hydrolase</keyword>
<evidence type="ECO:0000256" key="2">
    <source>
        <dbReference type="ARBA" id="ARBA00004123"/>
    </source>
</evidence>
<keyword evidence="4" id="KW-0004">4Fe-4S</keyword>
<dbReference type="GO" id="GO:0016818">
    <property type="term" value="F:hydrolase activity, acting on acid anhydrides, in phosphorus-containing anhydrides"/>
    <property type="evidence" value="ECO:0007669"/>
    <property type="project" value="InterPro"/>
</dbReference>
<evidence type="ECO:0000256" key="5">
    <source>
        <dbReference type="ARBA" id="ARBA00022723"/>
    </source>
</evidence>
<feature type="compositionally biased region" description="Pro residues" evidence="19">
    <location>
        <begin position="213"/>
        <end position="222"/>
    </location>
</feature>
<reference evidence="21 22" key="1">
    <citation type="submission" date="2016-07" db="EMBL/GenBank/DDBJ databases">
        <title>Pervasive Adenine N6-methylation of Active Genes in Fungi.</title>
        <authorList>
            <consortium name="DOE Joint Genome Institute"/>
            <person name="Mondo S.J."/>
            <person name="Dannebaum R.O."/>
            <person name="Kuo R.C."/>
            <person name="Labutti K."/>
            <person name="Haridas S."/>
            <person name="Kuo A."/>
            <person name="Salamov A."/>
            <person name="Ahrendt S.R."/>
            <person name="Lipzen A."/>
            <person name="Sullivan W."/>
            <person name="Andreopoulos W.B."/>
            <person name="Clum A."/>
            <person name="Lindquist E."/>
            <person name="Daum C."/>
            <person name="Ramamoorthy G.K."/>
            <person name="Gryganskyi A."/>
            <person name="Culley D."/>
            <person name="Magnuson J.K."/>
            <person name="James T.Y."/>
            <person name="O'Malley M.A."/>
            <person name="Stajich J.E."/>
            <person name="Spatafora J.W."/>
            <person name="Visel A."/>
            <person name="Grigoriev I.V."/>
        </authorList>
    </citation>
    <scope>NUCLEOTIDE SEQUENCE [LARGE SCALE GENOMIC DNA]</scope>
    <source>
        <strain evidence="21 22">NRRL 1336</strain>
    </source>
</reference>
<dbReference type="InterPro" id="IPR006554">
    <property type="entry name" value="Helicase-like_DEXD_c2"/>
</dbReference>
<keyword evidence="7" id="KW-0227">DNA damage</keyword>
<comment type="similarity">
    <text evidence="3">Belongs to the DEAD box helicase family. DEAH subfamily.</text>
</comment>
<keyword evidence="14" id="KW-0413">Isomerase</keyword>
<evidence type="ECO:0000313" key="21">
    <source>
        <dbReference type="EMBL" id="ORZ11058.1"/>
    </source>
</evidence>
<evidence type="ECO:0000256" key="19">
    <source>
        <dbReference type="SAM" id="MobiDB-lite"/>
    </source>
</evidence>
<keyword evidence="22" id="KW-1185">Reference proteome</keyword>
<evidence type="ECO:0000256" key="16">
    <source>
        <dbReference type="ARBA" id="ARBA00044969"/>
    </source>
</evidence>
<keyword evidence="12" id="KW-0411">Iron-sulfur</keyword>
<evidence type="ECO:0000256" key="1">
    <source>
        <dbReference type="ARBA" id="ARBA00001966"/>
    </source>
</evidence>
<comment type="catalytic activity">
    <reaction evidence="17">
        <text>ATP + H2O = ADP + phosphate + H(+)</text>
        <dbReference type="Rhea" id="RHEA:13065"/>
        <dbReference type="ChEBI" id="CHEBI:15377"/>
        <dbReference type="ChEBI" id="CHEBI:15378"/>
        <dbReference type="ChEBI" id="CHEBI:30616"/>
        <dbReference type="ChEBI" id="CHEBI:43474"/>
        <dbReference type="ChEBI" id="CHEBI:456216"/>
        <dbReference type="EC" id="5.6.2.3"/>
    </reaction>
</comment>
<feature type="compositionally biased region" description="Polar residues" evidence="19">
    <location>
        <begin position="1"/>
        <end position="25"/>
    </location>
</feature>
<dbReference type="GO" id="GO:0046872">
    <property type="term" value="F:metal ion binding"/>
    <property type="evidence" value="ECO:0007669"/>
    <property type="project" value="UniProtKB-KW"/>
</dbReference>
<dbReference type="Gene3D" id="3.40.50.300">
    <property type="entry name" value="P-loop containing nucleotide triphosphate hydrolases"/>
    <property type="match status" value="3"/>
</dbReference>
<dbReference type="AlphaFoldDB" id="A0A1X2I8Z6"/>
<dbReference type="PANTHER" id="PTHR11472">
    <property type="entry name" value="DNA REPAIR DEAD HELICASE RAD3/XP-D SUBFAMILY MEMBER"/>
    <property type="match status" value="1"/>
</dbReference>
<dbReference type="SMART" id="SM00487">
    <property type="entry name" value="DEXDc"/>
    <property type="match status" value="1"/>
</dbReference>
<dbReference type="GO" id="GO:0006289">
    <property type="term" value="P:nucleotide-excision repair"/>
    <property type="evidence" value="ECO:0007669"/>
    <property type="project" value="TreeGrafter"/>
</dbReference>
<dbReference type="STRING" id="90262.A0A1X2I8Z6"/>
<dbReference type="SMART" id="SM00488">
    <property type="entry name" value="DEXDc2"/>
    <property type="match status" value="1"/>
</dbReference>
<dbReference type="PANTHER" id="PTHR11472:SF47">
    <property type="entry name" value="FANCONI ANEMIA GROUP J PROTEIN"/>
    <property type="match status" value="1"/>
</dbReference>
<keyword evidence="6" id="KW-0547">Nucleotide-binding</keyword>
<gene>
    <name evidence="21" type="ORF">BCR42DRAFT_421432</name>
</gene>
<dbReference type="GO" id="GO:0005634">
    <property type="term" value="C:nucleus"/>
    <property type="evidence" value="ECO:0007669"/>
    <property type="project" value="UniProtKB-SubCell"/>
</dbReference>
<accession>A0A1X2I8Z6</accession>
<evidence type="ECO:0000256" key="18">
    <source>
        <dbReference type="ARBA" id="ARBA00082714"/>
    </source>
</evidence>
<organism evidence="21 22">
    <name type="scientific">Absidia repens</name>
    <dbReference type="NCBI Taxonomy" id="90262"/>
    <lineage>
        <taxon>Eukaryota</taxon>
        <taxon>Fungi</taxon>
        <taxon>Fungi incertae sedis</taxon>
        <taxon>Mucoromycota</taxon>
        <taxon>Mucoromycotina</taxon>
        <taxon>Mucoromycetes</taxon>
        <taxon>Mucorales</taxon>
        <taxon>Cunninghamellaceae</taxon>
        <taxon>Absidia</taxon>
    </lineage>
</organism>
<keyword evidence="13" id="KW-0234">DNA repair</keyword>
<sequence>MPKPSQAQALKQSTLDFRTSRSSNIPDPLRESSPTTQPYTIPISGVPVQFPFPPYPAQIQMIAKIVQSLKKSENALLESPTGSGKSLALLCGTLAWRQYEIKRLAEYEKKDQDLAAANKRQEWNDYVASHKNPDADIVPVKQQIDAPPSPTPPPLTKNIENDDDEFQPAPIVKRRRFKHTANEPISCNKHSNDLKDTEYGQENEFITNKSHIPPLPKPPTQPTSPSSKGSFKKIPKIYICSRTHKQIEQLIGELKRFTNYRPRMTVLGSREQLCVHPKVSKSTNKSDDCVALLDSASCVYGRQTNQLLGHRTMRPNSGSIWDIEDAVKLGKSTKGCPYYASRSLFDTAELIFCPYNYVIDPVIRHIMDINVKGNIVIFDEAHNIEDIARSVASYEVTETDLRRLQKELIQVIRGQNLEEDHKTIQFIVETLLEWITMPSNSFSIKEYEKHVHIWSGSQIISKLADLHINLSTFTGSIYPAYTNIKVHAEKVLNEKEEKSNTTIDSSDHDSSQGTGIHIQECVSTWGLRHLDGLFMVLGFLFKDGYDRSPDYSMALIKKIHRASNFIKDASWVYKLGFWCHNPGVIFEELSSITHSMILTSGTLSPLDTFASELDTKFPAVLEANHVIDPSQVWVGTIPVGPSGTALKGVYSVMESLQYQDDIGQALLEITCAVPFGVLCFLPSYSTLEKLLKRWKVTGTYTQLEAKKTIFIEPQGDNKQLFQRQLKDYYDVIKQSEQQQWLGGTESTGALFFAVYRGKISEGIDFSNNYCRAVVAVGIPYPNLKDTQVSLKRSYNDTKKRNYPARRVIGGDDWYTIQGYRAINQALGRCIRHKKDWSGIILLEERFKYRKNIDGLSKWIQKLCKIHDQGFQTAITDLQSFIQRRVDIDAGVSVDVDS</sequence>
<dbReference type="Pfam" id="PF06733">
    <property type="entry name" value="DEAD_2"/>
    <property type="match status" value="1"/>
</dbReference>
<evidence type="ECO:0000256" key="13">
    <source>
        <dbReference type="ARBA" id="ARBA00023204"/>
    </source>
</evidence>
<dbReference type="GO" id="GO:0005524">
    <property type="term" value="F:ATP binding"/>
    <property type="evidence" value="ECO:0007669"/>
    <property type="project" value="UniProtKB-KW"/>
</dbReference>
<dbReference type="OrthoDB" id="272481at2759"/>
<comment type="subcellular location">
    <subcellularLocation>
        <location evidence="2">Nucleus</location>
    </subcellularLocation>
</comment>
<dbReference type="FunFam" id="3.40.50.300:FF:000731">
    <property type="entry name" value="Fanconi anemia group J protein homolog"/>
    <property type="match status" value="1"/>
</dbReference>
<dbReference type="Proteomes" id="UP000193560">
    <property type="component" value="Unassembled WGS sequence"/>
</dbReference>
<evidence type="ECO:0000256" key="9">
    <source>
        <dbReference type="ARBA" id="ARBA00022806"/>
    </source>
</evidence>
<keyword evidence="9 21" id="KW-0347">Helicase</keyword>
<protein>
    <recommendedName>
        <fullName evidence="16">DNA 5'-3' helicase</fullName>
        <ecNumber evidence="16">5.6.2.3</ecNumber>
    </recommendedName>
    <alternativeName>
        <fullName evidence="18">DNA 5'-3' helicase FANCJ</fullName>
    </alternativeName>
</protein>
<dbReference type="GO" id="GO:0043139">
    <property type="term" value="F:5'-3' DNA helicase activity"/>
    <property type="evidence" value="ECO:0007669"/>
    <property type="project" value="UniProtKB-EC"/>
</dbReference>
<dbReference type="NCBIfam" id="TIGR00604">
    <property type="entry name" value="rad3"/>
    <property type="match status" value="1"/>
</dbReference>
<evidence type="ECO:0000256" key="3">
    <source>
        <dbReference type="ARBA" id="ARBA00008792"/>
    </source>
</evidence>
<evidence type="ECO:0000256" key="14">
    <source>
        <dbReference type="ARBA" id="ARBA00023235"/>
    </source>
</evidence>
<dbReference type="GO" id="GO:0003677">
    <property type="term" value="F:DNA binding"/>
    <property type="evidence" value="ECO:0007669"/>
    <property type="project" value="InterPro"/>
</dbReference>
<dbReference type="EMBL" id="MCGE01000022">
    <property type="protein sequence ID" value="ORZ11058.1"/>
    <property type="molecule type" value="Genomic_DNA"/>
</dbReference>
<feature type="region of interest" description="Disordered" evidence="19">
    <location>
        <begin position="134"/>
        <end position="165"/>
    </location>
</feature>
<evidence type="ECO:0000256" key="8">
    <source>
        <dbReference type="ARBA" id="ARBA00022801"/>
    </source>
</evidence>
<dbReference type="InterPro" id="IPR010614">
    <property type="entry name" value="RAD3-like_helicase_DEAD"/>
</dbReference>
<evidence type="ECO:0000313" key="22">
    <source>
        <dbReference type="Proteomes" id="UP000193560"/>
    </source>
</evidence>
<evidence type="ECO:0000256" key="7">
    <source>
        <dbReference type="ARBA" id="ARBA00022763"/>
    </source>
</evidence>
<evidence type="ECO:0000256" key="6">
    <source>
        <dbReference type="ARBA" id="ARBA00022741"/>
    </source>
</evidence>
<dbReference type="EC" id="5.6.2.3" evidence="16"/>
<keyword evidence="15" id="KW-0539">Nucleus</keyword>
<feature type="domain" description="Helicase ATP-binding" evidence="20">
    <location>
        <begin position="44"/>
        <end position="430"/>
    </location>
</feature>
<evidence type="ECO:0000256" key="12">
    <source>
        <dbReference type="ARBA" id="ARBA00023014"/>
    </source>
</evidence>
<dbReference type="SUPFAM" id="SSF52540">
    <property type="entry name" value="P-loop containing nucleoside triphosphate hydrolases"/>
    <property type="match status" value="2"/>
</dbReference>
<dbReference type="InterPro" id="IPR014013">
    <property type="entry name" value="Helic_SF1/SF2_ATP-bd_DinG/Rad3"/>
</dbReference>
<feature type="region of interest" description="Disordered" evidence="19">
    <location>
        <begin position="208"/>
        <end position="231"/>
    </location>
</feature>
<keyword evidence="11" id="KW-0408">Iron</keyword>
<comment type="caution">
    <text evidence="21">The sequence shown here is derived from an EMBL/GenBank/DDBJ whole genome shotgun (WGS) entry which is preliminary data.</text>
</comment>
<dbReference type="CDD" id="cd18788">
    <property type="entry name" value="SF2_C_XPD"/>
    <property type="match status" value="1"/>
</dbReference>
<evidence type="ECO:0000259" key="20">
    <source>
        <dbReference type="PROSITE" id="PS51193"/>
    </source>
</evidence>
<evidence type="ECO:0000256" key="15">
    <source>
        <dbReference type="ARBA" id="ARBA00023242"/>
    </source>
</evidence>
<dbReference type="PROSITE" id="PS51193">
    <property type="entry name" value="HELICASE_ATP_BIND_2"/>
    <property type="match status" value="1"/>
</dbReference>
<dbReference type="InterPro" id="IPR006555">
    <property type="entry name" value="ATP-dep_Helicase_C"/>
</dbReference>
<dbReference type="InterPro" id="IPR013020">
    <property type="entry name" value="Rad3/Chl1-like"/>
</dbReference>
<evidence type="ECO:0000256" key="11">
    <source>
        <dbReference type="ARBA" id="ARBA00023004"/>
    </source>
</evidence>
<dbReference type="GO" id="GO:0051539">
    <property type="term" value="F:4 iron, 4 sulfur cluster binding"/>
    <property type="evidence" value="ECO:0007669"/>
    <property type="project" value="UniProtKB-KW"/>
</dbReference>
<dbReference type="GO" id="GO:1990918">
    <property type="term" value="P:double-strand break repair involved in meiotic recombination"/>
    <property type="evidence" value="ECO:0007669"/>
    <property type="project" value="TreeGrafter"/>
</dbReference>